<dbReference type="EMBL" id="CAJGYM010000072">
    <property type="protein sequence ID" value="CAD6196405.1"/>
    <property type="molecule type" value="Genomic_DNA"/>
</dbReference>
<dbReference type="GO" id="GO:0020037">
    <property type="term" value="F:heme binding"/>
    <property type="evidence" value="ECO:0007669"/>
    <property type="project" value="InterPro"/>
</dbReference>
<gene>
    <name evidence="1" type="ORF">CAUJ_LOCUS12319</name>
</gene>
<dbReference type="OrthoDB" id="5914987at2759"/>
<dbReference type="GO" id="GO:0019825">
    <property type="term" value="F:oxygen binding"/>
    <property type="evidence" value="ECO:0007669"/>
    <property type="project" value="InterPro"/>
</dbReference>
<dbReference type="InterPro" id="IPR012292">
    <property type="entry name" value="Globin/Proto"/>
</dbReference>
<name>A0A8S1HTN5_9PELO</name>
<proteinExistence type="predicted"/>
<evidence type="ECO:0008006" key="3">
    <source>
        <dbReference type="Google" id="ProtNLM"/>
    </source>
</evidence>
<dbReference type="SUPFAM" id="SSF46458">
    <property type="entry name" value="Globin-like"/>
    <property type="match status" value="1"/>
</dbReference>
<accession>A0A8S1HTN5</accession>
<evidence type="ECO:0000313" key="1">
    <source>
        <dbReference type="EMBL" id="CAD6196405.1"/>
    </source>
</evidence>
<dbReference type="AlphaFoldDB" id="A0A8S1HTN5"/>
<dbReference type="Gene3D" id="1.10.490.10">
    <property type="entry name" value="Globins"/>
    <property type="match status" value="1"/>
</dbReference>
<evidence type="ECO:0000313" key="2">
    <source>
        <dbReference type="Proteomes" id="UP000835052"/>
    </source>
</evidence>
<dbReference type="CDD" id="cd01040">
    <property type="entry name" value="Mb-like"/>
    <property type="match status" value="1"/>
</dbReference>
<comment type="caution">
    <text evidence="1">The sequence shown here is derived from an EMBL/GenBank/DDBJ whole genome shotgun (WGS) entry which is preliminary data.</text>
</comment>
<sequence length="273" mass="31842">MEARRAKKSRAKGLEADEFFGLDPFRTRRDSFRFITNSPKTKLIPSWPRARRRAMHNGRLQSFVKRLHRPSSTDHIFICSKYTGRLFVAEPEDVNKIVDAYHKVPDKYAMFESMFIQLFVVEEVEFAVYFGLENLTEAQLRLDQRFRTHVGKFQRFMNGIMDMLSKGPENADEIVDILRIVGRNHGNVRSMSFTAEKWLIFKNDLLALLCKDASEKICSTWSKLISFIISEIKDGYLEHVRHARSSSCPQIAALRIFRASRRSRKKSESVTRI</sequence>
<reference evidence="1" key="1">
    <citation type="submission" date="2020-10" db="EMBL/GenBank/DDBJ databases">
        <authorList>
            <person name="Kikuchi T."/>
        </authorList>
    </citation>
    <scope>NUCLEOTIDE SEQUENCE</scope>
    <source>
        <strain evidence="1">NKZ352</strain>
    </source>
</reference>
<organism evidence="1 2">
    <name type="scientific">Caenorhabditis auriculariae</name>
    <dbReference type="NCBI Taxonomy" id="2777116"/>
    <lineage>
        <taxon>Eukaryota</taxon>
        <taxon>Metazoa</taxon>
        <taxon>Ecdysozoa</taxon>
        <taxon>Nematoda</taxon>
        <taxon>Chromadorea</taxon>
        <taxon>Rhabditida</taxon>
        <taxon>Rhabditina</taxon>
        <taxon>Rhabditomorpha</taxon>
        <taxon>Rhabditoidea</taxon>
        <taxon>Rhabditidae</taxon>
        <taxon>Peloderinae</taxon>
        <taxon>Caenorhabditis</taxon>
    </lineage>
</organism>
<keyword evidence="2" id="KW-1185">Reference proteome</keyword>
<protein>
    <recommendedName>
        <fullName evidence="3">Globin family profile domain-containing protein</fullName>
    </recommendedName>
</protein>
<dbReference type="InterPro" id="IPR044399">
    <property type="entry name" value="Mb-like_M"/>
</dbReference>
<dbReference type="Proteomes" id="UP000835052">
    <property type="component" value="Unassembled WGS sequence"/>
</dbReference>
<dbReference type="InterPro" id="IPR009050">
    <property type="entry name" value="Globin-like_sf"/>
</dbReference>